<dbReference type="EMBL" id="BLXT01000592">
    <property type="protein sequence ID" value="GFN78616.1"/>
    <property type="molecule type" value="Genomic_DNA"/>
</dbReference>
<name>A0AAV3Y751_9GAST</name>
<organism evidence="1 2">
    <name type="scientific">Plakobranchus ocellatus</name>
    <dbReference type="NCBI Taxonomy" id="259542"/>
    <lineage>
        <taxon>Eukaryota</taxon>
        <taxon>Metazoa</taxon>
        <taxon>Spiralia</taxon>
        <taxon>Lophotrochozoa</taxon>
        <taxon>Mollusca</taxon>
        <taxon>Gastropoda</taxon>
        <taxon>Heterobranchia</taxon>
        <taxon>Euthyneura</taxon>
        <taxon>Panpulmonata</taxon>
        <taxon>Sacoglossa</taxon>
        <taxon>Placobranchoidea</taxon>
        <taxon>Plakobranchidae</taxon>
        <taxon>Plakobranchus</taxon>
    </lineage>
</organism>
<proteinExistence type="predicted"/>
<accession>A0AAV3Y751</accession>
<protein>
    <submittedName>
        <fullName evidence="1">Uncharacterized protein</fullName>
    </submittedName>
</protein>
<dbReference type="AlphaFoldDB" id="A0AAV3Y751"/>
<evidence type="ECO:0000313" key="2">
    <source>
        <dbReference type="Proteomes" id="UP000735302"/>
    </source>
</evidence>
<gene>
    <name evidence="1" type="ORF">PoB_000512200</name>
</gene>
<comment type="caution">
    <text evidence="1">The sequence shown here is derived from an EMBL/GenBank/DDBJ whole genome shotgun (WGS) entry which is preliminary data.</text>
</comment>
<evidence type="ECO:0000313" key="1">
    <source>
        <dbReference type="EMBL" id="GFN78616.1"/>
    </source>
</evidence>
<sequence length="71" mass="8417">MKPKVHRLYDSTITHWIVSRLQGRWAVKDFHSIREPETPSFLILLVEIRKWLNEILILDGIINQETADTFS</sequence>
<keyword evidence="2" id="KW-1185">Reference proteome</keyword>
<dbReference type="Proteomes" id="UP000735302">
    <property type="component" value="Unassembled WGS sequence"/>
</dbReference>
<reference evidence="1 2" key="1">
    <citation type="journal article" date="2021" name="Elife">
        <title>Chloroplast acquisition without the gene transfer in kleptoplastic sea slugs, Plakobranchus ocellatus.</title>
        <authorList>
            <person name="Maeda T."/>
            <person name="Takahashi S."/>
            <person name="Yoshida T."/>
            <person name="Shimamura S."/>
            <person name="Takaki Y."/>
            <person name="Nagai Y."/>
            <person name="Toyoda A."/>
            <person name="Suzuki Y."/>
            <person name="Arimoto A."/>
            <person name="Ishii H."/>
            <person name="Satoh N."/>
            <person name="Nishiyama T."/>
            <person name="Hasebe M."/>
            <person name="Maruyama T."/>
            <person name="Minagawa J."/>
            <person name="Obokata J."/>
            <person name="Shigenobu S."/>
        </authorList>
    </citation>
    <scope>NUCLEOTIDE SEQUENCE [LARGE SCALE GENOMIC DNA]</scope>
</reference>